<feature type="non-terminal residue" evidence="1">
    <location>
        <position position="1"/>
    </location>
</feature>
<dbReference type="AlphaFoldDB" id="A0A484MIL3"/>
<protein>
    <submittedName>
        <fullName evidence="1">Uncharacterized protein</fullName>
    </submittedName>
</protein>
<dbReference type="EMBL" id="OOIL02003614">
    <property type="protein sequence ID" value="VFQ88670.1"/>
    <property type="molecule type" value="Genomic_DNA"/>
</dbReference>
<sequence length="23" mass="2554">NTAAFTGFDGLFCSMYAPNHLFE</sequence>
<evidence type="ECO:0000313" key="1">
    <source>
        <dbReference type="EMBL" id="VFQ88670.1"/>
    </source>
</evidence>
<evidence type="ECO:0000313" key="2">
    <source>
        <dbReference type="Proteomes" id="UP000595140"/>
    </source>
</evidence>
<accession>A0A484MIL3</accession>
<organism evidence="1 2">
    <name type="scientific">Cuscuta campestris</name>
    <dbReference type="NCBI Taxonomy" id="132261"/>
    <lineage>
        <taxon>Eukaryota</taxon>
        <taxon>Viridiplantae</taxon>
        <taxon>Streptophyta</taxon>
        <taxon>Embryophyta</taxon>
        <taxon>Tracheophyta</taxon>
        <taxon>Spermatophyta</taxon>
        <taxon>Magnoliopsida</taxon>
        <taxon>eudicotyledons</taxon>
        <taxon>Gunneridae</taxon>
        <taxon>Pentapetalae</taxon>
        <taxon>asterids</taxon>
        <taxon>lamiids</taxon>
        <taxon>Solanales</taxon>
        <taxon>Convolvulaceae</taxon>
        <taxon>Cuscuteae</taxon>
        <taxon>Cuscuta</taxon>
        <taxon>Cuscuta subgen. Grammica</taxon>
        <taxon>Cuscuta sect. Cleistogrammica</taxon>
    </lineage>
</organism>
<name>A0A484MIL3_9ASTE</name>
<reference evidence="1 2" key="1">
    <citation type="submission" date="2018-04" db="EMBL/GenBank/DDBJ databases">
        <authorList>
            <person name="Vogel A."/>
        </authorList>
    </citation>
    <scope>NUCLEOTIDE SEQUENCE [LARGE SCALE GENOMIC DNA]</scope>
</reference>
<dbReference type="Proteomes" id="UP000595140">
    <property type="component" value="Unassembled WGS sequence"/>
</dbReference>
<keyword evidence="2" id="KW-1185">Reference proteome</keyword>
<proteinExistence type="predicted"/>
<gene>
    <name evidence="1" type="ORF">CCAM_LOCUS30446</name>
</gene>